<sequence length="177" mass="19404">MCLLKSRFLPEASSMGTGDRDQLSPWERISLLDPQCREVVSKSPADPEWGGGVDSSLSLSCCWSGAFGAAGRPAQAPCGIQATAFPARFPGGRVGLDLMKELWLQPEYSAEHGAWFGGGCLHNPFKPTRARAGPPVSPQQWQKPRHGTQISRSSMTTRRPLTVADPSRRLRRDFWPT</sequence>
<evidence type="ECO:0000256" key="1">
    <source>
        <dbReference type="SAM" id="MobiDB-lite"/>
    </source>
</evidence>
<name>A0A7J8D6J7_ROUAE</name>
<feature type="compositionally biased region" description="Polar residues" evidence="1">
    <location>
        <begin position="138"/>
        <end position="159"/>
    </location>
</feature>
<evidence type="ECO:0000313" key="3">
    <source>
        <dbReference type="Proteomes" id="UP000593571"/>
    </source>
</evidence>
<feature type="compositionally biased region" description="Basic and acidic residues" evidence="1">
    <location>
        <begin position="166"/>
        <end position="177"/>
    </location>
</feature>
<organism evidence="2 3">
    <name type="scientific">Rousettus aegyptiacus</name>
    <name type="common">Egyptian fruit bat</name>
    <name type="synonym">Pteropus aegyptiacus</name>
    <dbReference type="NCBI Taxonomy" id="9407"/>
    <lineage>
        <taxon>Eukaryota</taxon>
        <taxon>Metazoa</taxon>
        <taxon>Chordata</taxon>
        <taxon>Craniata</taxon>
        <taxon>Vertebrata</taxon>
        <taxon>Euteleostomi</taxon>
        <taxon>Mammalia</taxon>
        <taxon>Eutheria</taxon>
        <taxon>Laurasiatheria</taxon>
        <taxon>Chiroptera</taxon>
        <taxon>Yinpterochiroptera</taxon>
        <taxon>Pteropodoidea</taxon>
        <taxon>Pteropodidae</taxon>
        <taxon>Rousettinae</taxon>
        <taxon>Rousettus</taxon>
    </lineage>
</organism>
<dbReference type="EMBL" id="JACASE010000013">
    <property type="protein sequence ID" value="KAF6418758.1"/>
    <property type="molecule type" value="Genomic_DNA"/>
</dbReference>
<feature type="region of interest" description="Disordered" evidence="1">
    <location>
        <begin position="129"/>
        <end position="177"/>
    </location>
</feature>
<keyword evidence="3" id="KW-1185">Reference proteome</keyword>
<reference evidence="2 3" key="1">
    <citation type="journal article" date="2020" name="Nature">
        <title>Six reference-quality genomes reveal evolution of bat adaptations.</title>
        <authorList>
            <person name="Jebb D."/>
            <person name="Huang Z."/>
            <person name="Pippel M."/>
            <person name="Hughes G.M."/>
            <person name="Lavrichenko K."/>
            <person name="Devanna P."/>
            <person name="Winkler S."/>
            <person name="Jermiin L.S."/>
            <person name="Skirmuntt E.C."/>
            <person name="Katzourakis A."/>
            <person name="Burkitt-Gray L."/>
            <person name="Ray D.A."/>
            <person name="Sullivan K.A.M."/>
            <person name="Roscito J.G."/>
            <person name="Kirilenko B.M."/>
            <person name="Davalos L.M."/>
            <person name="Corthals A.P."/>
            <person name="Power M.L."/>
            <person name="Jones G."/>
            <person name="Ransome R.D."/>
            <person name="Dechmann D.K.N."/>
            <person name="Locatelli A.G."/>
            <person name="Puechmaille S.J."/>
            <person name="Fedrigo O."/>
            <person name="Jarvis E.D."/>
            <person name="Hiller M."/>
            <person name="Vernes S.C."/>
            <person name="Myers E.W."/>
            <person name="Teeling E.C."/>
        </authorList>
    </citation>
    <scope>NUCLEOTIDE SEQUENCE [LARGE SCALE GENOMIC DNA]</scope>
    <source>
        <strain evidence="2">MRouAeg1</strain>
        <tissue evidence="2">Muscle</tissue>
    </source>
</reference>
<proteinExistence type="predicted"/>
<dbReference type="Proteomes" id="UP000593571">
    <property type="component" value="Unassembled WGS sequence"/>
</dbReference>
<protein>
    <submittedName>
        <fullName evidence="2">Uncharacterized protein</fullName>
    </submittedName>
</protein>
<dbReference type="AlphaFoldDB" id="A0A7J8D6J7"/>
<comment type="caution">
    <text evidence="2">The sequence shown here is derived from an EMBL/GenBank/DDBJ whole genome shotgun (WGS) entry which is preliminary data.</text>
</comment>
<gene>
    <name evidence="2" type="ORF">HJG63_008780</name>
</gene>
<evidence type="ECO:0000313" key="2">
    <source>
        <dbReference type="EMBL" id="KAF6418758.1"/>
    </source>
</evidence>
<accession>A0A7J8D6J7</accession>